<proteinExistence type="predicted"/>
<accession>A0A3M6UJW8</accession>
<reference evidence="1 2" key="1">
    <citation type="journal article" date="2018" name="Sci. Rep.">
        <title>Comparative analysis of the Pocillopora damicornis genome highlights role of immune system in coral evolution.</title>
        <authorList>
            <person name="Cunning R."/>
            <person name="Bay R.A."/>
            <person name="Gillette P."/>
            <person name="Baker A.C."/>
            <person name="Traylor-Knowles N."/>
        </authorList>
    </citation>
    <scope>NUCLEOTIDE SEQUENCE [LARGE SCALE GENOMIC DNA]</scope>
    <source>
        <strain evidence="1">RSMAS</strain>
        <tissue evidence="1">Whole animal</tissue>
    </source>
</reference>
<protein>
    <submittedName>
        <fullName evidence="1">Uncharacterized protein</fullName>
    </submittedName>
</protein>
<dbReference type="Proteomes" id="UP000275408">
    <property type="component" value="Unassembled WGS sequence"/>
</dbReference>
<sequence length="65" mass="8012">MFVALLHKEARLVLLQIHLLERMQRSTYREMQRWLFKLWEAVNKKEMSFRQLLKGCANINRPEMH</sequence>
<keyword evidence="2" id="KW-1185">Reference proteome</keyword>
<name>A0A3M6UJW8_POCDA</name>
<gene>
    <name evidence="1" type="ORF">pdam_00025911</name>
</gene>
<organism evidence="1 2">
    <name type="scientific">Pocillopora damicornis</name>
    <name type="common">Cauliflower coral</name>
    <name type="synonym">Millepora damicornis</name>
    <dbReference type="NCBI Taxonomy" id="46731"/>
    <lineage>
        <taxon>Eukaryota</taxon>
        <taxon>Metazoa</taxon>
        <taxon>Cnidaria</taxon>
        <taxon>Anthozoa</taxon>
        <taxon>Hexacorallia</taxon>
        <taxon>Scleractinia</taxon>
        <taxon>Astrocoeniina</taxon>
        <taxon>Pocilloporidae</taxon>
        <taxon>Pocillopora</taxon>
    </lineage>
</organism>
<dbReference type="AlphaFoldDB" id="A0A3M6UJW8"/>
<comment type="caution">
    <text evidence="1">The sequence shown here is derived from an EMBL/GenBank/DDBJ whole genome shotgun (WGS) entry which is preliminary data.</text>
</comment>
<evidence type="ECO:0000313" key="2">
    <source>
        <dbReference type="Proteomes" id="UP000275408"/>
    </source>
</evidence>
<evidence type="ECO:0000313" key="1">
    <source>
        <dbReference type="EMBL" id="RMX53956.1"/>
    </source>
</evidence>
<dbReference type="EMBL" id="RCHS01001353">
    <property type="protein sequence ID" value="RMX53956.1"/>
    <property type="molecule type" value="Genomic_DNA"/>
</dbReference>